<dbReference type="Proteomes" id="UP000247792">
    <property type="component" value="Unassembled WGS sequence"/>
</dbReference>
<dbReference type="OrthoDB" id="9804751at2"/>
<evidence type="ECO:0000259" key="1">
    <source>
        <dbReference type="PROSITE" id="PS51833"/>
    </source>
</evidence>
<dbReference type="Pfam" id="PF08668">
    <property type="entry name" value="HDOD"/>
    <property type="match status" value="1"/>
</dbReference>
<keyword evidence="3" id="KW-1185">Reference proteome</keyword>
<dbReference type="PROSITE" id="PS51833">
    <property type="entry name" value="HDOD"/>
    <property type="match status" value="1"/>
</dbReference>
<gene>
    <name evidence="2" type="ORF">DFR42_101915</name>
</gene>
<dbReference type="PANTHER" id="PTHR33525:SF4">
    <property type="entry name" value="CYCLIC DI-GMP PHOSPHODIESTERASE CDGJ"/>
    <property type="match status" value="1"/>
</dbReference>
<feature type="domain" description="HDOD" evidence="1">
    <location>
        <begin position="201"/>
        <end position="396"/>
    </location>
</feature>
<dbReference type="InterPro" id="IPR052340">
    <property type="entry name" value="RNase_Y/CdgJ"/>
</dbReference>
<name>A0A318JFS1_9BURK</name>
<reference evidence="2 3" key="1">
    <citation type="submission" date="2018-05" db="EMBL/GenBank/DDBJ databases">
        <title>Genomic Encyclopedia of Type Strains, Phase IV (KMG-IV): sequencing the most valuable type-strain genomes for metagenomic binning, comparative biology and taxonomic classification.</title>
        <authorList>
            <person name="Goeker M."/>
        </authorList>
    </citation>
    <scope>NUCLEOTIDE SEQUENCE [LARGE SCALE GENOMIC DNA]</scope>
    <source>
        <strain evidence="2 3">DSM 19792</strain>
    </source>
</reference>
<evidence type="ECO:0000313" key="3">
    <source>
        <dbReference type="Proteomes" id="UP000247792"/>
    </source>
</evidence>
<organism evidence="2 3">
    <name type="scientific">Undibacterium pigrum</name>
    <dbReference type="NCBI Taxonomy" id="401470"/>
    <lineage>
        <taxon>Bacteria</taxon>
        <taxon>Pseudomonadati</taxon>
        <taxon>Pseudomonadota</taxon>
        <taxon>Betaproteobacteria</taxon>
        <taxon>Burkholderiales</taxon>
        <taxon>Oxalobacteraceae</taxon>
        <taxon>Undibacterium</taxon>
    </lineage>
</organism>
<dbReference type="RefSeq" id="WP_110253725.1">
    <property type="nucleotide sequence ID" value="NZ_QJKB01000001.1"/>
</dbReference>
<dbReference type="Gene3D" id="1.10.3210.10">
    <property type="entry name" value="Hypothetical protein af1432"/>
    <property type="match status" value="1"/>
</dbReference>
<protein>
    <submittedName>
        <fullName evidence="2">EAL and modified HD-GYP domain-containing signal transduction protein</fullName>
    </submittedName>
</protein>
<dbReference type="PANTHER" id="PTHR33525">
    <property type="match status" value="1"/>
</dbReference>
<dbReference type="AlphaFoldDB" id="A0A318JFS1"/>
<accession>A0A318JFS1</accession>
<dbReference type="SUPFAM" id="SSF109604">
    <property type="entry name" value="HD-domain/PDEase-like"/>
    <property type="match status" value="1"/>
</dbReference>
<dbReference type="EMBL" id="QJKB01000001">
    <property type="protein sequence ID" value="PXX47337.1"/>
    <property type="molecule type" value="Genomic_DNA"/>
</dbReference>
<proteinExistence type="predicted"/>
<dbReference type="InterPro" id="IPR013976">
    <property type="entry name" value="HDOD"/>
</dbReference>
<sequence>MIEESFIVREPLLDPKQRVIGFQFSWQQPDQNAEASTESLSALLEFVAVQLHDDDKGFLLGDSLLFLEAVPELLHAEGLKLLPAKNTVLILHKKYFADPDTLAAVTELRQLGYGICLRGAEVTTLERAYFAQITHLEVKLNASNFASQAKVYATLKQSTVRMVARNVLAWPDFDACSALGLDSFVGKLHLTPRPSTAPKTLNTSQTTILQLMEMVRKNADIQQLEAVVKRDATLAYKLLRYINSAGFGLRSEVQSLKHAVQMLGYSPLYRWLTLLLATASTSGYSPVLLETAIVRGRLAEILGQSKMSKSEAENLFVAGMFSLLDRLLGIPMEEVLSSIQLPEVVTEALISRGGTYGPFLALAEACELNSMLVGSLAESLKITPPDLNAAHMAALVWAKNVASVA</sequence>
<evidence type="ECO:0000313" key="2">
    <source>
        <dbReference type="EMBL" id="PXX47337.1"/>
    </source>
</evidence>
<dbReference type="PIRSF" id="PIRSF003180">
    <property type="entry name" value="DiGMPpdiest_YuxH"/>
    <property type="match status" value="1"/>
</dbReference>
<dbReference type="InterPro" id="IPR014408">
    <property type="entry name" value="dGMP_Pdiesterase_EAL/HD-GYP"/>
</dbReference>
<comment type="caution">
    <text evidence="2">The sequence shown here is derived from an EMBL/GenBank/DDBJ whole genome shotgun (WGS) entry which is preliminary data.</text>
</comment>